<reference evidence="2 3" key="1">
    <citation type="journal article" date="2012" name="PLoS Pathog.">
        <title>Diverse lifestyles and strategies of plant pathogenesis encoded in the genomes of eighteen Dothideomycetes fungi.</title>
        <authorList>
            <person name="Ohm R.A."/>
            <person name="Feau N."/>
            <person name="Henrissat B."/>
            <person name="Schoch C.L."/>
            <person name="Horwitz B.A."/>
            <person name="Barry K.W."/>
            <person name="Condon B.J."/>
            <person name="Copeland A.C."/>
            <person name="Dhillon B."/>
            <person name="Glaser F."/>
            <person name="Hesse C.N."/>
            <person name="Kosti I."/>
            <person name="LaButti K."/>
            <person name="Lindquist E.A."/>
            <person name="Lucas S."/>
            <person name="Salamov A.A."/>
            <person name="Bradshaw R.E."/>
            <person name="Ciuffetti L."/>
            <person name="Hamelin R.C."/>
            <person name="Kema G.H.J."/>
            <person name="Lawrence C."/>
            <person name="Scott J.A."/>
            <person name="Spatafora J.W."/>
            <person name="Turgeon B.G."/>
            <person name="de Wit P.J.G.M."/>
            <person name="Zhong S."/>
            <person name="Goodwin S.B."/>
            <person name="Grigoriev I.V."/>
        </authorList>
    </citation>
    <scope>NUCLEOTIDE SEQUENCE [LARGE SCALE GENOMIC DNA]</scope>
    <source>
        <strain evidence="3">C5 / ATCC 48332 / race O</strain>
    </source>
</reference>
<dbReference type="HOGENOM" id="CLU_1004685_0_0_1"/>
<dbReference type="Pfam" id="PF12937">
    <property type="entry name" value="F-box-like"/>
    <property type="match status" value="1"/>
</dbReference>
<organism evidence="2 3">
    <name type="scientific">Cochliobolus heterostrophus (strain C5 / ATCC 48332 / race O)</name>
    <name type="common">Southern corn leaf blight fungus</name>
    <name type="synonym">Bipolaris maydis</name>
    <dbReference type="NCBI Taxonomy" id="701091"/>
    <lineage>
        <taxon>Eukaryota</taxon>
        <taxon>Fungi</taxon>
        <taxon>Dikarya</taxon>
        <taxon>Ascomycota</taxon>
        <taxon>Pezizomycotina</taxon>
        <taxon>Dothideomycetes</taxon>
        <taxon>Pleosporomycetidae</taxon>
        <taxon>Pleosporales</taxon>
        <taxon>Pleosporineae</taxon>
        <taxon>Pleosporaceae</taxon>
        <taxon>Bipolaris</taxon>
    </lineage>
</organism>
<dbReference type="EMBL" id="KB445576">
    <property type="protein sequence ID" value="EMD91362.1"/>
    <property type="molecule type" value="Genomic_DNA"/>
</dbReference>
<dbReference type="Proteomes" id="UP000016936">
    <property type="component" value="Unassembled WGS sequence"/>
</dbReference>
<dbReference type="CDD" id="cd09917">
    <property type="entry name" value="F-box_SF"/>
    <property type="match status" value="1"/>
</dbReference>
<evidence type="ECO:0000313" key="3">
    <source>
        <dbReference type="Proteomes" id="UP000016936"/>
    </source>
</evidence>
<protein>
    <recommendedName>
        <fullName evidence="1">F-box domain-containing protein</fullName>
    </recommendedName>
</protein>
<dbReference type="SMART" id="SM00256">
    <property type="entry name" value="FBOX"/>
    <property type="match status" value="1"/>
</dbReference>
<feature type="domain" description="F-box" evidence="1">
    <location>
        <begin position="16"/>
        <end position="68"/>
    </location>
</feature>
<proteinExistence type="predicted"/>
<reference evidence="3" key="2">
    <citation type="journal article" date="2013" name="PLoS Genet.">
        <title>Comparative genome structure, secondary metabolite, and effector coding capacity across Cochliobolus pathogens.</title>
        <authorList>
            <person name="Condon B.J."/>
            <person name="Leng Y."/>
            <person name="Wu D."/>
            <person name="Bushley K.E."/>
            <person name="Ohm R.A."/>
            <person name="Otillar R."/>
            <person name="Martin J."/>
            <person name="Schackwitz W."/>
            <person name="Grimwood J."/>
            <person name="MohdZainudin N."/>
            <person name="Xue C."/>
            <person name="Wang R."/>
            <person name="Manning V.A."/>
            <person name="Dhillon B."/>
            <person name="Tu Z.J."/>
            <person name="Steffenson B.J."/>
            <person name="Salamov A."/>
            <person name="Sun H."/>
            <person name="Lowry S."/>
            <person name="LaButti K."/>
            <person name="Han J."/>
            <person name="Copeland A."/>
            <person name="Lindquist E."/>
            <person name="Barry K."/>
            <person name="Schmutz J."/>
            <person name="Baker S.E."/>
            <person name="Ciuffetti L.M."/>
            <person name="Grigoriev I.V."/>
            <person name="Zhong S."/>
            <person name="Turgeon B.G."/>
        </authorList>
    </citation>
    <scope>NUCLEOTIDE SEQUENCE [LARGE SCALE GENOMIC DNA]</scope>
    <source>
        <strain evidence="3">C5 / ATCC 48332 / race O</strain>
    </source>
</reference>
<dbReference type="InterPro" id="IPR036047">
    <property type="entry name" value="F-box-like_dom_sf"/>
</dbReference>
<dbReference type="Gene3D" id="1.20.1280.50">
    <property type="match status" value="1"/>
</dbReference>
<gene>
    <name evidence="2" type="ORF">COCHEDRAFT_1224540</name>
</gene>
<dbReference type="OrthoDB" id="3800738at2759"/>
<dbReference type="InterPro" id="IPR001810">
    <property type="entry name" value="F-box_dom"/>
</dbReference>
<evidence type="ECO:0000259" key="1">
    <source>
        <dbReference type="PROSITE" id="PS50181"/>
    </source>
</evidence>
<sequence>MKADNTNESDIERNMESFAPHMPPEVLQMVFHELDFFDLLRCQRVCKTWRACLPGNDPKLRDKLFVNRTRIQDSQDCVNDKENSGEHEFPILCFWIPLLNSVGMKEYREYASFGPFADDASKAITVHPMVNKLHKHLHIVFGSLFKVGSDKQQLYHKYHTHNDLMAAIEASKKIVKENNESWKEMLVCIPPLSKIKFGIEFGTYYSIIAEPTLLLDTTDYYRRYDMIYAENRGGVTIGQVIDVIHKHLLKFWATQRPPCDTYKLRFSNTTA</sequence>
<evidence type="ECO:0000313" key="2">
    <source>
        <dbReference type="EMBL" id="EMD91362.1"/>
    </source>
</evidence>
<dbReference type="SUPFAM" id="SSF81383">
    <property type="entry name" value="F-box domain"/>
    <property type="match status" value="1"/>
</dbReference>
<dbReference type="AlphaFoldDB" id="M2UU33"/>
<keyword evidence="3" id="KW-1185">Reference proteome</keyword>
<dbReference type="OMA" id="HTHNDLM"/>
<dbReference type="PROSITE" id="PS50181">
    <property type="entry name" value="FBOX"/>
    <property type="match status" value="1"/>
</dbReference>
<accession>M2UU33</accession>
<name>M2UU33_COCH5</name>